<dbReference type="InterPro" id="IPR023213">
    <property type="entry name" value="CAT-like_dom_sf"/>
</dbReference>
<gene>
    <name evidence="2" type="ORF">KGQ19_25795</name>
</gene>
<reference evidence="2 3" key="1">
    <citation type="submission" date="2020-02" db="EMBL/GenBank/DDBJ databases">
        <title>Acidophilic actinobacteria isolated from forest soil.</title>
        <authorList>
            <person name="Golinska P."/>
        </authorList>
    </citation>
    <scope>NUCLEOTIDE SEQUENCE [LARGE SCALE GENOMIC DNA]</scope>
    <source>
        <strain evidence="2 3">NL8</strain>
    </source>
</reference>
<organism evidence="2 3">
    <name type="scientific">Catenulispora pinistramenti</name>
    <dbReference type="NCBI Taxonomy" id="2705254"/>
    <lineage>
        <taxon>Bacteria</taxon>
        <taxon>Bacillati</taxon>
        <taxon>Actinomycetota</taxon>
        <taxon>Actinomycetes</taxon>
        <taxon>Catenulisporales</taxon>
        <taxon>Catenulisporaceae</taxon>
        <taxon>Catenulispora</taxon>
    </lineage>
</organism>
<feature type="domain" description="Condensation" evidence="1">
    <location>
        <begin position="175"/>
        <end position="492"/>
    </location>
</feature>
<name>A0ABS5KW32_9ACTN</name>
<comment type="caution">
    <text evidence="2">The sequence shown here is derived from an EMBL/GenBank/DDBJ whole genome shotgun (WGS) entry which is preliminary data.</text>
</comment>
<dbReference type="Proteomes" id="UP000730482">
    <property type="component" value="Unassembled WGS sequence"/>
</dbReference>
<dbReference type="RefSeq" id="WP_212012751.1">
    <property type="nucleotide sequence ID" value="NZ_JAAFYZ010000097.1"/>
</dbReference>
<sequence>MHLGSQPELHPALVEEHILASVPQVRACLVVSARLRGRVQTDVLLDLRPGADPDDDHESAVRAALTESEAATLRRVFVLGTDRDEPEGGLDHHRALIRQNQIAEMAGARLPGVGPGADPVPVPAERVPVEFAGEGAGTAGLSWGQHEIWQSMTQQGNWLPLGGWRPLDPGTRVEDVASELAYLHGRFPSMRTLLRVDADGTLRQELSATGSTHLEVYDAGTDAAPDPGAADRLAAAISEHYQRLPYDLRTEWPVRMAVVRQGGEATRMAVVMHHLALDGGGAEIMMREVAVRASTPPAGLQQLEQARWQNSPAGRRHSDRTLRHFAEILRAMPTPTFPPSGDPRRPRYWSAEFVSPALRPALAALGERTGADPARVLHAVYAIALAHVTGVHPVLFRPVIGNRFRQQLADVVCHTAQAGAVLLDVADGTVEDVIERAGPAAMNAFKHGYFDPVQLNALVEEIGRERGAVLDVASFFNDRRGTPTATPTGPAASTATTTTADDYARARAASEFRWVERRNDPVERLFLHVDDSPDTVTLTIEADTRALSPAQIEAVVREMEEVAVAAAVQPGLSTRIKAG</sequence>
<evidence type="ECO:0000313" key="3">
    <source>
        <dbReference type="Proteomes" id="UP000730482"/>
    </source>
</evidence>
<dbReference type="EMBL" id="JAAFYZ010000097">
    <property type="protein sequence ID" value="MBS2550286.1"/>
    <property type="molecule type" value="Genomic_DNA"/>
</dbReference>
<dbReference type="Gene3D" id="3.30.559.30">
    <property type="entry name" value="Nonribosomal peptide synthetase, condensation domain"/>
    <property type="match status" value="1"/>
</dbReference>
<dbReference type="InterPro" id="IPR001242">
    <property type="entry name" value="Condensation_dom"/>
</dbReference>
<dbReference type="Gene3D" id="3.30.559.10">
    <property type="entry name" value="Chloramphenicol acetyltransferase-like domain"/>
    <property type="match status" value="1"/>
</dbReference>
<dbReference type="Pfam" id="PF00668">
    <property type="entry name" value="Condensation"/>
    <property type="match status" value="1"/>
</dbReference>
<dbReference type="SUPFAM" id="SSF52777">
    <property type="entry name" value="CoA-dependent acyltransferases"/>
    <property type="match status" value="2"/>
</dbReference>
<protein>
    <recommendedName>
        <fullName evidence="1">Condensation domain-containing protein</fullName>
    </recommendedName>
</protein>
<evidence type="ECO:0000313" key="2">
    <source>
        <dbReference type="EMBL" id="MBS2550286.1"/>
    </source>
</evidence>
<proteinExistence type="predicted"/>
<accession>A0ABS5KW32</accession>
<keyword evidence="3" id="KW-1185">Reference proteome</keyword>
<evidence type="ECO:0000259" key="1">
    <source>
        <dbReference type="Pfam" id="PF00668"/>
    </source>
</evidence>